<reference evidence="1 2" key="1">
    <citation type="journal article" date="2019" name="Sci. Rep.">
        <title>Orb-weaving spider Araneus ventricosus genome elucidates the spidroin gene catalogue.</title>
        <authorList>
            <person name="Kono N."/>
            <person name="Nakamura H."/>
            <person name="Ohtoshi R."/>
            <person name="Moran D.A.P."/>
            <person name="Shinohara A."/>
            <person name="Yoshida Y."/>
            <person name="Fujiwara M."/>
            <person name="Mori M."/>
            <person name="Tomita M."/>
            <person name="Arakawa K."/>
        </authorList>
    </citation>
    <scope>NUCLEOTIDE SEQUENCE [LARGE SCALE GENOMIC DNA]</scope>
</reference>
<protein>
    <submittedName>
        <fullName evidence="1">Uncharacterized protein</fullName>
    </submittedName>
</protein>
<comment type="caution">
    <text evidence="1">The sequence shown here is derived from an EMBL/GenBank/DDBJ whole genome shotgun (WGS) entry which is preliminary data.</text>
</comment>
<name>A0A4Y2L560_ARAVE</name>
<accession>A0A4Y2L560</accession>
<gene>
    <name evidence="1" type="ORF">AVEN_121772_1</name>
</gene>
<evidence type="ECO:0000313" key="2">
    <source>
        <dbReference type="Proteomes" id="UP000499080"/>
    </source>
</evidence>
<dbReference type="AlphaFoldDB" id="A0A4Y2L560"/>
<proteinExistence type="predicted"/>
<keyword evidence="2" id="KW-1185">Reference proteome</keyword>
<sequence>MPVLTSIVKIEVDNVEGEGISIYVVPGNAQPVDLIIGRRWLDLPHIAYVRIRKRFHIGYREDQPFRNFPIDEKIDRVCFKASETAQLESESFQIKNSSQQKMIGNLANDLKIVKNEI</sequence>
<evidence type="ECO:0000313" key="1">
    <source>
        <dbReference type="EMBL" id="GBN09549.1"/>
    </source>
</evidence>
<dbReference type="Proteomes" id="UP000499080">
    <property type="component" value="Unassembled WGS sequence"/>
</dbReference>
<organism evidence="1 2">
    <name type="scientific">Araneus ventricosus</name>
    <name type="common">Orbweaver spider</name>
    <name type="synonym">Epeira ventricosa</name>
    <dbReference type="NCBI Taxonomy" id="182803"/>
    <lineage>
        <taxon>Eukaryota</taxon>
        <taxon>Metazoa</taxon>
        <taxon>Ecdysozoa</taxon>
        <taxon>Arthropoda</taxon>
        <taxon>Chelicerata</taxon>
        <taxon>Arachnida</taxon>
        <taxon>Araneae</taxon>
        <taxon>Araneomorphae</taxon>
        <taxon>Entelegynae</taxon>
        <taxon>Araneoidea</taxon>
        <taxon>Araneidae</taxon>
        <taxon>Araneus</taxon>
    </lineage>
</organism>
<dbReference type="EMBL" id="BGPR01005370">
    <property type="protein sequence ID" value="GBN09549.1"/>
    <property type="molecule type" value="Genomic_DNA"/>
</dbReference>